<protein>
    <submittedName>
        <fullName evidence="1">Uncharacterized protein</fullName>
    </submittedName>
</protein>
<dbReference type="Proteomes" id="UP000305067">
    <property type="component" value="Unassembled WGS sequence"/>
</dbReference>
<evidence type="ECO:0000313" key="1">
    <source>
        <dbReference type="EMBL" id="TFK99233.1"/>
    </source>
</evidence>
<dbReference type="AlphaFoldDB" id="A0A5C3QLI5"/>
<keyword evidence="2" id="KW-1185">Reference proteome</keyword>
<accession>A0A5C3QLI5</accession>
<reference evidence="1 2" key="1">
    <citation type="journal article" date="2019" name="Nat. Ecol. Evol.">
        <title>Megaphylogeny resolves global patterns of mushroom evolution.</title>
        <authorList>
            <person name="Varga T."/>
            <person name="Krizsan K."/>
            <person name="Foldi C."/>
            <person name="Dima B."/>
            <person name="Sanchez-Garcia M."/>
            <person name="Sanchez-Ramirez S."/>
            <person name="Szollosi G.J."/>
            <person name="Szarkandi J.G."/>
            <person name="Papp V."/>
            <person name="Albert L."/>
            <person name="Andreopoulos W."/>
            <person name="Angelini C."/>
            <person name="Antonin V."/>
            <person name="Barry K.W."/>
            <person name="Bougher N.L."/>
            <person name="Buchanan P."/>
            <person name="Buyck B."/>
            <person name="Bense V."/>
            <person name="Catcheside P."/>
            <person name="Chovatia M."/>
            <person name="Cooper J."/>
            <person name="Damon W."/>
            <person name="Desjardin D."/>
            <person name="Finy P."/>
            <person name="Geml J."/>
            <person name="Haridas S."/>
            <person name="Hughes K."/>
            <person name="Justo A."/>
            <person name="Karasinski D."/>
            <person name="Kautmanova I."/>
            <person name="Kiss B."/>
            <person name="Kocsube S."/>
            <person name="Kotiranta H."/>
            <person name="LaButti K.M."/>
            <person name="Lechner B.E."/>
            <person name="Liimatainen K."/>
            <person name="Lipzen A."/>
            <person name="Lukacs Z."/>
            <person name="Mihaltcheva S."/>
            <person name="Morgado L.N."/>
            <person name="Niskanen T."/>
            <person name="Noordeloos M.E."/>
            <person name="Ohm R.A."/>
            <person name="Ortiz-Santana B."/>
            <person name="Ovrebo C."/>
            <person name="Racz N."/>
            <person name="Riley R."/>
            <person name="Savchenko A."/>
            <person name="Shiryaev A."/>
            <person name="Soop K."/>
            <person name="Spirin V."/>
            <person name="Szebenyi C."/>
            <person name="Tomsovsky M."/>
            <person name="Tulloss R.E."/>
            <person name="Uehling J."/>
            <person name="Grigoriev I.V."/>
            <person name="Vagvolgyi C."/>
            <person name="Papp T."/>
            <person name="Martin F.M."/>
            <person name="Miettinen O."/>
            <person name="Hibbett D.S."/>
            <person name="Nagy L.G."/>
        </authorList>
    </citation>
    <scope>NUCLEOTIDE SEQUENCE [LARGE SCALE GENOMIC DNA]</scope>
    <source>
        <strain evidence="1 2">CBS 309.79</strain>
    </source>
</reference>
<sequence length="159" mass="18670">MLGHWRLPTADPTWSLDSRPGPYKNAGEFYTEGQFAQPHIGYPLDWDPVKQERDRMPIADRQAELEHRIRLVEWQHAQAEKRMRRNSRTHWSENNDSNDNRYHGFINETSGSCITQPQISTERHLERSDHYAGFDQLNANFQQRSTSPGDISLARLRLE</sequence>
<gene>
    <name evidence="1" type="ORF">BDV98DRAFT_174290</name>
</gene>
<evidence type="ECO:0000313" key="2">
    <source>
        <dbReference type="Proteomes" id="UP000305067"/>
    </source>
</evidence>
<dbReference type="EMBL" id="ML178834">
    <property type="protein sequence ID" value="TFK99233.1"/>
    <property type="molecule type" value="Genomic_DNA"/>
</dbReference>
<proteinExistence type="predicted"/>
<organism evidence="1 2">
    <name type="scientific">Pterulicium gracile</name>
    <dbReference type="NCBI Taxonomy" id="1884261"/>
    <lineage>
        <taxon>Eukaryota</taxon>
        <taxon>Fungi</taxon>
        <taxon>Dikarya</taxon>
        <taxon>Basidiomycota</taxon>
        <taxon>Agaricomycotina</taxon>
        <taxon>Agaricomycetes</taxon>
        <taxon>Agaricomycetidae</taxon>
        <taxon>Agaricales</taxon>
        <taxon>Pleurotineae</taxon>
        <taxon>Pterulaceae</taxon>
        <taxon>Pterulicium</taxon>
    </lineage>
</organism>
<name>A0A5C3QLI5_9AGAR</name>